<comment type="caution">
    <text evidence="3">The sequence shown here is derived from an EMBL/GenBank/DDBJ whole genome shotgun (WGS) entry which is preliminary data.</text>
</comment>
<dbReference type="PANTHER" id="PTHR43908:SF3">
    <property type="entry name" value="AT29763P-RELATED"/>
    <property type="match status" value="1"/>
</dbReference>
<dbReference type="PROSITE" id="PS50076">
    <property type="entry name" value="DNAJ_2"/>
    <property type="match status" value="1"/>
</dbReference>
<feature type="domain" description="J" evidence="2">
    <location>
        <begin position="20"/>
        <end position="85"/>
    </location>
</feature>
<sequence>MSGSNDDDDLCAQILDDNTDHFARLGLPLVACDPPVVRKAYYSLARKIHPDKNSSSLAKEAFQVLSDALDVLYERESQADYLRELLRDNDEVNEGGVEGGGDRRDGRKGKKERKRPHPHCDDWKKKKKKTKGSTAPEWTYKRWADVKTEMERRENLEREFVQSKSTASNEREALTIMKRAMKICRQLDEDAGCPPTFINPLWAKLEESDTLKQAKLPDGWEKIILHPPNPNNIAAIMAQTRYQYRRKETGEITDQHPVKEVEARLAYARMQSTANQVDFEVDLGGFIKELQDYLHEEYNYEALDDEINDLGCV</sequence>
<evidence type="ECO:0000313" key="3">
    <source>
        <dbReference type="EMBL" id="GMI41721.1"/>
    </source>
</evidence>
<evidence type="ECO:0000259" key="2">
    <source>
        <dbReference type="PROSITE" id="PS50076"/>
    </source>
</evidence>
<dbReference type="Pfam" id="PF00226">
    <property type="entry name" value="DnaJ"/>
    <property type="match status" value="1"/>
</dbReference>
<dbReference type="OrthoDB" id="10250354at2759"/>
<proteinExistence type="predicted"/>
<protein>
    <recommendedName>
        <fullName evidence="2">J domain-containing protein</fullName>
    </recommendedName>
</protein>
<dbReference type="SMART" id="SM00271">
    <property type="entry name" value="DnaJ"/>
    <property type="match status" value="1"/>
</dbReference>
<feature type="compositionally biased region" description="Basic residues" evidence="1">
    <location>
        <begin position="106"/>
        <end position="117"/>
    </location>
</feature>
<feature type="region of interest" description="Disordered" evidence="1">
    <location>
        <begin position="91"/>
        <end position="134"/>
    </location>
</feature>
<dbReference type="AlphaFoldDB" id="A0A9W7GCZ8"/>
<organism evidence="3 4">
    <name type="scientific">Triparma columacea</name>
    <dbReference type="NCBI Taxonomy" id="722753"/>
    <lineage>
        <taxon>Eukaryota</taxon>
        <taxon>Sar</taxon>
        <taxon>Stramenopiles</taxon>
        <taxon>Ochrophyta</taxon>
        <taxon>Bolidophyceae</taxon>
        <taxon>Parmales</taxon>
        <taxon>Triparmaceae</taxon>
        <taxon>Triparma</taxon>
    </lineage>
</organism>
<keyword evidence="4" id="KW-1185">Reference proteome</keyword>
<dbReference type="CDD" id="cd06257">
    <property type="entry name" value="DnaJ"/>
    <property type="match status" value="1"/>
</dbReference>
<dbReference type="InterPro" id="IPR001623">
    <property type="entry name" value="DnaJ_domain"/>
</dbReference>
<dbReference type="Proteomes" id="UP001165065">
    <property type="component" value="Unassembled WGS sequence"/>
</dbReference>
<dbReference type="InterPro" id="IPR051100">
    <property type="entry name" value="DnaJ_subfamily_B/C"/>
</dbReference>
<dbReference type="EMBL" id="BRYA01000156">
    <property type="protein sequence ID" value="GMI41721.1"/>
    <property type="molecule type" value="Genomic_DNA"/>
</dbReference>
<evidence type="ECO:0000256" key="1">
    <source>
        <dbReference type="SAM" id="MobiDB-lite"/>
    </source>
</evidence>
<dbReference type="InterPro" id="IPR036869">
    <property type="entry name" value="J_dom_sf"/>
</dbReference>
<dbReference type="GO" id="GO:0030544">
    <property type="term" value="F:Hsp70 protein binding"/>
    <property type="evidence" value="ECO:0007669"/>
    <property type="project" value="TreeGrafter"/>
</dbReference>
<gene>
    <name evidence="3" type="ORF">TrCOL_g4544</name>
</gene>
<dbReference type="SUPFAM" id="SSF46565">
    <property type="entry name" value="Chaperone J-domain"/>
    <property type="match status" value="1"/>
</dbReference>
<reference evidence="4" key="1">
    <citation type="journal article" date="2023" name="Commun. Biol.">
        <title>Genome analysis of Parmales, the sister group of diatoms, reveals the evolutionary specialization of diatoms from phago-mixotrophs to photoautotrophs.</title>
        <authorList>
            <person name="Ban H."/>
            <person name="Sato S."/>
            <person name="Yoshikawa S."/>
            <person name="Yamada K."/>
            <person name="Nakamura Y."/>
            <person name="Ichinomiya M."/>
            <person name="Sato N."/>
            <person name="Blanc-Mathieu R."/>
            <person name="Endo H."/>
            <person name="Kuwata A."/>
            <person name="Ogata H."/>
        </authorList>
    </citation>
    <scope>NUCLEOTIDE SEQUENCE [LARGE SCALE GENOMIC DNA]</scope>
</reference>
<dbReference type="GO" id="GO:0071218">
    <property type="term" value="P:cellular response to misfolded protein"/>
    <property type="evidence" value="ECO:0007669"/>
    <property type="project" value="TreeGrafter"/>
</dbReference>
<evidence type="ECO:0000313" key="4">
    <source>
        <dbReference type="Proteomes" id="UP001165065"/>
    </source>
</evidence>
<accession>A0A9W7GCZ8</accession>
<dbReference type="GO" id="GO:0005789">
    <property type="term" value="C:endoplasmic reticulum membrane"/>
    <property type="evidence" value="ECO:0007669"/>
    <property type="project" value="TreeGrafter"/>
</dbReference>
<dbReference type="Gene3D" id="1.10.287.110">
    <property type="entry name" value="DnaJ domain"/>
    <property type="match status" value="1"/>
</dbReference>
<dbReference type="PANTHER" id="PTHR43908">
    <property type="entry name" value="AT29763P-RELATED"/>
    <property type="match status" value="1"/>
</dbReference>
<name>A0A9W7GCZ8_9STRA</name>